<protein>
    <submittedName>
        <fullName evidence="2">Uncharacterized protein</fullName>
    </submittedName>
</protein>
<feature type="compositionally biased region" description="Polar residues" evidence="1">
    <location>
        <begin position="138"/>
        <end position="150"/>
    </location>
</feature>
<feature type="region of interest" description="Disordered" evidence="1">
    <location>
        <begin position="1"/>
        <end position="57"/>
    </location>
</feature>
<dbReference type="EMBL" id="NMUH01000708">
    <property type="protein sequence ID" value="MQL83638.1"/>
    <property type="molecule type" value="Genomic_DNA"/>
</dbReference>
<sequence length="160" mass="18096">MLIRPSISRRRQTAQKSKQQQRIQNELPHSQARGETRAQAEANTWRTTDRATYTKQSSHPIAVTVQPQGMANTKCLRGGKLIASNTEQTHEATHGARDHEIQHKTWCSHKHQEPPKVQHNALGLLMVRKQTNRARAQGATTSTKTMQGATQLHHRLKQHG</sequence>
<comment type="caution">
    <text evidence="2">The sequence shown here is derived from an EMBL/GenBank/DDBJ whole genome shotgun (WGS) entry which is preliminary data.</text>
</comment>
<evidence type="ECO:0000313" key="3">
    <source>
        <dbReference type="Proteomes" id="UP000652761"/>
    </source>
</evidence>
<name>A0A843UJG3_COLES</name>
<proteinExistence type="predicted"/>
<organism evidence="2 3">
    <name type="scientific">Colocasia esculenta</name>
    <name type="common">Wild taro</name>
    <name type="synonym">Arum esculentum</name>
    <dbReference type="NCBI Taxonomy" id="4460"/>
    <lineage>
        <taxon>Eukaryota</taxon>
        <taxon>Viridiplantae</taxon>
        <taxon>Streptophyta</taxon>
        <taxon>Embryophyta</taxon>
        <taxon>Tracheophyta</taxon>
        <taxon>Spermatophyta</taxon>
        <taxon>Magnoliopsida</taxon>
        <taxon>Liliopsida</taxon>
        <taxon>Araceae</taxon>
        <taxon>Aroideae</taxon>
        <taxon>Colocasieae</taxon>
        <taxon>Colocasia</taxon>
    </lineage>
</organism>
<dbReference type="AlphaFoldDB" id="A0A843UJG3"/>
<gene>
    <name evidence="2" type="ORF">Taro_016123</name>
</gene>
<accession>A0A843UJG3</accession>
<feature type="region of interest" description="Disordered" evidence="1">
    <location>
        <begin position="137"/>
        <end position="160"/>
    </location>
</feature>
<reference evidence="2" key="1">
    <citation type="submission" date="2017-07" db="EMBL/GenBank/DDBJ databases">
        <title>Taro Niue Genome Assembly and Annotation.</title>
        <authorList>
            <person name="Atibalentja N."/>
            <person name="Keating K."/>
            <person name="Fields C.J."/>
        </authorList>
    </citation>
    <scope>NUCLEOTIDE SEQUENCE</scope>
    <source>
        <strain evidence="2">Niue_2</strain>
        <tissue evidence="2">Leaf</tissue>
    </source>
</reference>
<keyword evidence="3" id="KW-1185">Reference proteome</keyword>
<feature type="compositionally biased region" description="Polar residues" evidence="1">
    <location>
        <begin position="14"/>
        <end position="28"/>
    </location>
</feature>
<evidence type="ECO:0000313" key="2">
    <source>
        <dbReference type="EMBL" id="MQL83638.1"/>
    </source>
</evidence>
<evidence type="ECO:0000256" key="1">
    <source>
        <dbReference type="SAM" id="MobiDB-lite"/>
    </source>
</evidence>
<dbReference type="Proteomes" id="UP000652761">
    <property type="component" value="Unassembled WGS sequence"/>
</dbReference>
<feature type="compositionally biased region" description="Polar residues" evidence="1">
    <location>
        <begin position="41"/>
        <end position="57"/>
    </location>
</feature>